<feature type="chain" id="PRO_5015747154" description="TonB-dependent receptor" evidence="5">
    <location>
        <begin position="28"/>
        <end position="930"/>
    </location>
</feature>
<evidence type="ECO:0000256" key="4">
    <source>
        <dbReference type="RuleBase" id="RU003357"/>
    </source>
</evidence>
<dbReference type="GO" id="GO:0009279">
    <property type="term" value="C:cell outer membrane"/>
    <property type="evidence" value="ECO:0007669"/>
    <property type="project" value="UniProtKB-SubCell"/>
</dbReference>
<comment type="subcellular location">
    <subcellularLocation>
        <location evidence="1 4">Cell outer membrane</location>
    </subcellularLocation>
</comment>
<keyword evidence="2 4" id="KW-0472">Membrane</keyword>
<keyword evidence="5" id="KW-0732">Signal</keyword>
<dbReference type="Pfam" id="PF07715">
    <property type="entry name" value="Plug"/>
    <property type="match status" value="1"/>
</dbReference>
<dbReference type="KEGG" id="salh:HMF8227_00567"/>
<dbReference type="RefSeq" id="WP_109338734.1">
    <property type="nucleotide sequence ID" value="NZ_CP029347.1"/>
</dbReference>
<evidence type="ECO:0000259" key="7">
    <source>
        <dbReference type="Pfam" id="PF07715"/>
    </source>
</evidence>
<feature type="domain" description="TonB-dependent receptor plug" evidence="7">
    <location>
        <begin position="59"/>
        <end position="161"/>
    </location>
</feature>
<name>A0A2S2E0C0_9ALTE</name>
<dbReference type="InterPro" id="IPR012910">
    <property type="entry name" value="Plug_dom"/>
</dbReference>
<evidence type="ECO:0000313" key="8">
    <source>
        <dbReference type="EMBL" id="AWL11063.1"/>
    </source>
</evidence>
<dbReference type="SUPFAM" id="SSF56935">
    <property type="entry name" value="Porins"/>
    <property type="match status" value="1"/>
</dbReference>
<evidence type="ECO:0000256" key="3">
    <source>
        <dbReference type="ARBA" id="ARBA00023237"/>
    </source>
</evidence>
<keyword evidence="3" id="KW-0998">Cell outer membrane</keyword>
<evidence type="ECO:0000256" key="1">
    <source>
        <dbReference type="ARBA" id="ARBA00004442"/>
    </source>
</evidence>
<dbReference type="Gene3D" id="2.170.130.10">
    <property type="entry name" value="TonB-dependent receptor, plug domain"/>
    <property type="match status" value="1"/>
</dbReference>
<dbReference type="PANTHER" id="PTHR40980">
    <property type="entry name" value="PLUG DOMAIN-CONTAINING PROTEIN"/>
    <property type="match status" value="1"/>
</dbReference>
<dbReference type="InterPro" id="IPR010104">
    <property type="entry name" value="TonB_rcpt_bac"/>
</dbReference>
<dbReference type="EMBL" id="CP029347">
    <property type="protein sequence ID" value="AWL11063.1"/>
    <property type="molecule type" value="Genomic_DNA"/>
</dbReference>
<evidence type="ECO:0000313" key="9">
    <source>
        <dbReference type="Proteomes" id="UP000245728"/>
    </source>
</evidence>
<evidence type="ECO:0000259" key="6">
    <source>
        <dbReference type="Pfam" id="PF00593"/>
    </source>
</evidence>
<evidence type="ECO:0008006" key="10">
    <source>
        <dbReference type="Google" id="ProtNLM"/>
    </source>
</evidence>
<dbReference type="InterPro" id="IPR000531">
    <property type="entry name" value="Beta-barrel_TonB"/>
</dbReference>
<evidence type="ECO:0000256" key="2">
    <source>
        <dbReference type="ARBA" id="ARBA00023136"/>
    </source>
</evidence>
<organism evidence="8 9">
    <name type="scientific">Saliniradius amylolyticus</name>
    <dbReference type="NCBI Taxonomy" id="2183582"/>
    <lineage>
        <taxon>Bacteria</taxon>
        <taxon>Pseudomonadati</taxon>
        <taxon>Pseudomonadota</taxon>
        <taxon>Gammaproteobacteria</taxon>
        <taxon>Alteromonadales</taxon>
        <taxon>Alteromonadaceae</taxon>
        <taxon>Saliniradius</taxon>
    </lineage>
</organism>
<comment type="similarity">
    <text evidence="4">Belongs to the TonB-dependent receptor family.</text>
</comment>
<dbReference type="InterPro" id="IPR037066">
    <property type="entry name" value="Plug_dom_sf"/>
</dbReference>
<dbReference type="Gene3D" id="2.40.170.20">
    <property type="entry name" value="TonB-dependent receptor, beta-barrel domain"/>
    <property type="match status" value="1"/>
</dbReference>
<dbReference type="NCBIfam" id="TIGR01782">
    <property type="entry name" value="TonB-Xanth-Caul"/>
    <property type="match status" value="1"/>
</dbReference>
<protein>
    <recommendedName>
        <fullName evidence="10">TonB-dependent receptor</fullName>
    </recommendedName>
</protein>
<feature type="signal peptide" evidence="5">
    <location>
        <begin position="1"/>
        <end position="27"/>
    </location>
</feature>
<reference evidence="8 9" key="1">
    <citation type="submission" date="2018-05" db="EMBL/GenBank/DDBJ databases">
        <title>Salinimonas sp. HMF8227 Genome sequencing and assembly.</title>
        <authorList>
            <person name="Kang H."/>
            <person name="Kang J."/>
            <person name="Cha I."/>
            <person name="Kim H."/>
            <person name="Joh K."/>
        </authorList>
    </citation>
    <scope>NUCLEOTIDE SEQUENCE [LARGE SCALE GENOMIC DNA]</scope>
    <source>
        <strain evidence="8 9">HMF8227</strain>
    </source>
</reference>
<dbReference type="InterPro" id="IPR036942">
    <property type="entry name" value="Beta-barrel_TonB_sf"/>
</dbReference>
<sequence>MKTFKPNMITSALVASGIAFAALPAMAQDNQEQTAEDAVEVIKVSGIRASLQKSQAIKMSETSIVEAITAEDIGKLPDSSIAESIARLPGLAAQRLNGRSSSIAIRGLGPDFSTATFNGREQVTLGDNRGVEFDVYPSEIMSEVIVYKTPEATLMTQGIGGTIDMRTVKPLAHGEKTMAVTLRGEQNDIGALNPDGEDTGWRGSFSYIDQFKDDTLGVAFAYTHMDSPNNEERFETWGWPDGVIGGMKPFVRSAELTRDTLMGVIEYSPRDDLRINVDALYIDFEDNQTLRGIEIPAAWGDAGITVDETQNGYSHTGTIGGPGSPVGGVVRNDRTIREAELNAFGLNIEHDLSPNWVLEFDAAYSQVDRRTWALEAYAGSGRGFDDRLPEQIGFEFADDNQSVDLDPQLDYGSHDVIQLGNPQSWGWGNLTDLESSDDQDGFINTPEIDDELTTIKLAAERIFDYGMVSSVEFGAYFSDRTKSKIDNGLFLTLPGALDENNNVIPGYQMPVPEQYRVPNTSLGFIGIDDMIAFDSFRFWQDGNYVEFDSRLSDPARWQNTWSVSEEVTIGFVKANIDTMIGDIPVRGNAGVQVVHTDQSSDGFASRRIEGRRLDVQETSGGDSYTEVLPSLNLIAEIADEQSVRFGISKTMTRSRMDRMNASSGELSFNEQVGIWSGSTANPSLKPIQANQLDLTYENYFHSEGYFAAALFYKDIKDWQLQVPEIVDTSELETPEGFDPSPVGVLSSWKNVGDGKVNGLELTLSLPGVMLSDALEGFGGIFSATFLDSELDFQLEVPTDTQGGTELQEFNVTVPGLSEEVYNATVYYERAGFEVRASWRSRSDFLGEVAGLSLNRVPVNVFGSDLLDAQISYDFSESGIEELEGLTVTLQGQNLTDEEFVTAHSIDGDGLDVRDAQRFGRNFLFGVNYKF</sequence>
<accession>A0A2S2E0C0</accession>
<keyword evidence="4" id="KW-0798">TonB box</keyword>
<dbReference type="AlphaFoldDB" id="A0A2S2E0C0"/>
<dbReference type="Proteomes" id="UP000245728">
    <property type="component" value="Chromosome"/>
</dbReference>
<keyword evidence="9" id="KW-1185">Reference proteome</keyword>
<dbReference type="OrthoDB" id="8727862at2"/>
<evidence type="ECO:0000256" key="5">
    <source>
        <dbReference type="SAM" id="SignalP"/>
    </source>
</evidence>
<dbReference type="PANTHER" id="PTHR40980:SF3">
    <property type="entry name" value="TONB-DEPENDENT RECEPTOR-LIKE BETA-BARREL DOMAIN-CONTAINING PROTEIN"/>
    <property type="match status" value="1"/>
</dbReference>
<proteinExistence type="inferred from homology"/>
<dbReference type="CDD" id="cd01347">
    <property type="entry name" value="ligand_gated_channel"/>
    <property type="match status" value="1"/>
</dbReference>
<gene>
    <name evidence="8" type="ORF">HMF8227_00567</name>
</gene>
<feature type="domain" description="TonB-dependent receptor-like beta-barrel" evidence="6">
    <location>
        <begin position="385"/>
        <end position="894"/>
    </location>
</feature>
<dbReference type="Pfam" id="PF00593">
    <property type="entry name" value="TonB_dep_Rec_b-barrel"/>
    <property type="match status" value="1"/>
</dbReference>